<evidence type="ECO:0000256" key="2">
    <source>
        <dbReference type="ARBA" id="ARBA00023002"/>
    </source>
</evidence>
<evidence type="ECO:0000313" key="5">
    <source>
        <dbReference type="Proteomes" id="UP000002453"/>
    </source>
</evidence>
<dbReference type="STRING" id="484019.THA_52"/>
<sequence>MDALSKIYNSVAVVTMNYNGNLNGITVAWIMRTSIDPKLLAISIGKQRYSYELLKKVNFFGINLLSINQINIAKHFGTISGRNFNKFEGIDFKMSKNKIPILNGVVAYLECEKIGDFESGDHNIFLGKVNFEEIFNNEKVLLYGEHKFWRD</sequence>
<dbReference type="KEGG" id="taf:THA_52"/>
<evidence type="ECO:0000256" key="1">
    <source>
        <dbReference type="ARBA" id="ARBA00008898"/>
    </source>
</evidence>
<dbReference type="Pfam" id="PF01613">
    <property type="entry name" value="Flavin_Reduct"/>
    <property type="match status" value="1"/>
</dbReference>
<dbReference type="AlphaFoldDB" id="B7IEP6"/>
<dbReference type="InterPro" id="IPR002563">
    <property type="entry name" value="Flavin_Rdtase-like_dom"/>
</dbReference>
<dbReference type="Gene3D" id="2.30.110.10">
    <property type="entry name" value="Electron Transport, Fmn-binding Protein, Chain A"/>
    <property type="match status" value="1"/>
</dbReference>
<feature type="domain" description="Flavin reductase like" evidence="3">
    <location>
        <begin position="4"/>
        <end position="150"/>
    </location>
</feature>
<organism evidence="4 5">
    <name type="scientific">Thermosipho africanus (strain TCF52B)</name>
    <dbReference type="NCBI Taxonomy" id="484019"/>
    <lineage>
        <taxon>Bacteria</taxon>
        <taxon>Thermotogati</taxon>
        <taxon>Thermotogota</taxon>
        <taxon>Thermotogae</taxon>
        <taxon>Thermotogales</taxon>
        <taxon>Fervidobacteriaceae</taxon>
        <taxon>Thermosipho</taxon>
    </lineage>
</organism>
<evidence type="ECO:0000259" key="3">
    <source>
        <dbReference type="SMART" id="SM00903"/>
    </source>
</evidence>
<dbReference type="InterPro" id="IPR050268">
    <property type="entry name" value="NADH-dep_flavin_reductase"/>
</dbReference>
<dbReference type="GO" id="GO:0042602">
    <property type="term" value="F:riboflavin reductase (NADPH) activity"/>
    <property type="evidence" value="ECO:0007669"/>
    <property type="project" value="TreeGrafter"/>
</dbReference>
<dbReference type="PANTHER" id="PTHR30466:SF11">
    <property type="entry name" value="FLAVIN-DEPENDENT MONOOXYGENASE, REDUCTASE SUBUNIT HSAB"/>
    <property type="match status" value="1"/>
</dbReference>
<reference evidence="4 5" key="1">
    <citation type="journal article" date="2009" name="J. Bacteriol.">
        <title>The genome of Thermosipho africanus TCF52B: lateral genetic connections to the Firmicutes and Archaea.</title>
        <authorList>
            <person name="Nesboe C.L."/>
            <person name="Bapteste E."/>
            <person name="Curtis B."/>
            <person name="Dahle H."/>
            <person name="Lopez P."/>
            <person name="Macleod D."/>
            <person name="Dlutek M."/>
            <person name="Bowman S."/>
            <person name="Zhaxybayeva O."/>
            <person name="Birkeland N.-K."/>
            <person name="Doolittle W.F."/>
        </authorList>
    </citation>
    <scope>NUCLEOTIDE SEQUENCE [LARGE SCALE GENOMIC DNA]</scope>
    <source>
        <strain evidence="4 5">TCF52B</strain>
    </source>
</reference>
<gene>
    <name evidence="4" type="ordered locus">THA_52</name>
</gene>
<dbReference type="PANTHER" id="PTHR30466">
    <property type="entry name" value="FLAVIN REDUCTASE"/>
    <property type="match status" value="1"/>
</dbReference>
<name>B7IEP6_THEAB</name>
<dbReference type="GO" id="GO:0010181">
    <property type="term" value="F:FMN binding"/>
    <property type="evidence" value="ECO:0007669"/>
    <property type="project" value="InterPro"/>
</dbReference>
<evidence type="ECO:0000313" key="4">
    <source>
        <dbReference type="EMBL" id="ACJ74560.1"/>
    </source>
</evidence>
<dbReference type="SMART" id="SM00903">
    <property type="entry name" value="Flavin_Reduct"/>
    <property type="match status" value="1"/>
</dbReference>
<keyword evidence="2" id="KW-0560">Oxidoreductase</keyword>
<dbReference type="eggNOG" id="COG1853">
    <property type="taxonomic scope" value="Bacteria"/>
</dbReference>
<dbReference type="RefSeq" id="WP_004103376.1">
    <property type="nucleotide sequence ID" value="NC_011653.1"/>
</dbReference>
<dbReference type="HOGENOM" id="CLU_059021_4_2_0"/>
<dbReference type="Proteomes" id="UP000002453">
    <property type="component" value="Chromosome"/>
</dbReference>
<keyword evidence="5" id="KW-1185">Reference proteome</keyword>
<proteinExistence type="inferred from homology"/>
<comment type="similarity">
    <text evidence="1">Belongs to the non-flavoprotein flavin reductase family.</text>
</comment>
<dbReference type="OrthoDB" id="9794638at2"/>
<accession>B7IEP6</accession>
<dbReference type="InterPro" id="IPR012349">
    <property type="entry name" value="Split_barrel_FMN-bd"/>
</dbReference>
<dbReference type="SUPFAM" id="SSF50475">
    <property type="entry name" value="FMN-binding split barrel"/>
    <property type="match status" value="1"/>
</dbReference>
<protein>
    <submittedName>
        <fullName evidence="4">Actinorhodin polyketide dimerase-related protein</fullName>
    </submittedName>
</protein>
<dbReference type="EMBL" id="CP001185">
    <property type="protein sequence ID" value="ACJ74560.1"/>
    <property type="molecule type" value="Genomic_DNA"/>
</dbReference>